<evidence type="ECO:0000313" key="4">
    <source>
        <dbReference type="Proteomes" id="UP001500713"/>
    </source>
</evidence>
<feature type="compositionally biased region" description="Polar residues" evidence="1">
    <location>
        <begin position="1"/>
        <end position="13"/>
    </location>
</feature>
<proteinExistence type="predicted"/>
<dbReference type="EMBL" id="BAAAEM010000002">
    <property type="protein sequence ID" value="GAA0467252.1"/>
    <property type="molecule type" value="Genomic_DNA"/>
</dbReference>
<name>A0ABN1A4B5_9SPHN</name>
<dbReference type="Proteomes" id="UP001500713">
    <property type="component" value="Unassembled WGS sequence"/>
</dbReference>
<evidence type="ECO:0000259" key="2">
    <source>
        <dbReference type="Pfam" id="PF08241"/>
    </source>
</evidence>
<dbReference type="PANTHER" id="PTHR43861">
    <property type="entry name" value="TRANS-ACONITATE 2-METHYLTRANSFERASE-RELATED"/>
    <property type="match status" value="1"/>
</dbReference>
<dbReference type="Gene3D" id="3.40.50.150">
    <property type="entry name" value="Vaccinia Virus protein VP39"/>
    <property type="match status" value="1"/>
</dbReference>
<evidence type="ECO:0000256" key="1">
    <source>
        <dbReference type="SAM" id="MobiDB-lite"/>
    </source>
</evidence>
<gene>
    <name evidence="3" type="ORF">GCM10009096_05000</name>
</gene>
<dbReference type="InterPro" id="IPR029063">
    <property type="entry name" value="SAM-dependent_MTases_sf"/>
</dbReference>
<evidence type="ECO:0000313" key="3">
    <source>
        <dbReference type="EMBL" id="GAA0467252.1"/>
    </source>
</evidence>
<feature type="region of interest" description="Disordered" evidence="1">
    <location>
        <begin position="1"/>
        <end position="24"/>
    </location>
</feature>
<dbReference type="CDD" id="cd02440">
    <property type="entry name" value="AdoMet_MTases"/>
    <property type="match status" value="1"/>
</dbReference>
<sequence>MTKTMNESPSSISLERLVPGTLTDDDATGQETLELHMARYRFAAGFVKGGRVLDCACGVGYGTAILAQAEKKPLEVLGVDIDPKAANYASESYASETVSFKQGDGCALKDDEGFDTIVSLETVEHVPDPMALLANFANLLRPGGKLIASVPVTPSVDVNPYHLHDFTKASFRKFGTELGLKEIDAMDQVQPFSPFKIVSGNEARLDDMRKNLIGYYLSHPKAVYSRIRSTLVDGFCNKYLTVVWEKPTS</sequence>
<dbReference type="RefSeq" id="WP_229953958.1">
    <property type="nucleotide sequence ID" value="NZ_BAAAEM010000002.1"/>
</dbReference>
<accession>A0ABN1A4B5</accession>
<dbReference type="InterPro" id="IPR013216">
    <property type="entry name" value="Methyltransf_11"/>
</dbReference>
<keyword evidence="4" id="KW-1185">Reference proteome</keyword>
<reference evidence="3 4" key="1">
    <citation type="journal article" date="2019" name="Int. J. Syst. Evol. Microbiol.">
        <title>The Global Catalogue of Microorganisms (GCM) 10K type strain sequencing project: providing services to taxonomists for standard genome sequencing and annotation.</title>
        <authorList>
            <consortium name="The Broad Institute Genomics Platform"/>
            <consortium name="The Broad Institute Genome Sequencing Center for Infectious Disease"/>
            <person name="Wu L."/>
            <person name="Ma J."/>
        </authorList>
    </citation>
    <scope>NUCLEOTIDE SEQUENCE [LARGE SCALE GENOMIC DNA]</scope>
    <source>
        <strain evidence="3 4">JCM 14162</strain>
    </source>
</reference>
<comment type="caution">
    <text evidence="3">The sequence shown here is derived from an EMBL/GenBank/DDBJ whole genome shotgun (WGS) entry which is preliminary data.</text>
</comment>
<dbReference type="SUPFAM" id="SSF53335">
    <property type="entry name" value="S-adenosyl-L-methionine-dependent methyltransferases"/>
    <property type="match status" value="1"/>
</dbReference>
<feature type="domain" description="Methyltransferase type 11" evidence="2">
    <location>
        <begin position="53"/>
        <end position="147"/>
    </location>
</feature>
<dbReference type="Pfam" id="PF08241">
    <property type="entry name" value="Methyltransf_11"/>
    <property type="match status" value="1"/>
</dbReference>
<organism evidence="3 4">
    <name type="scientific">Parasphingorhabdus litoris</name>
    <dbReference type="NCBI Taxonomy" id="394733"/>
    <lineage>
        <taxon>Bacteria</taxon>
        <taxon>Pseudomonadati</taxon>
        <taxon>Pseudomonadota</taxon>
        <taxon>Alphaproteobacteria</taxon>
        <taxon>Sphingomonadales</taxon>
        <taxon>Sphingomonadaceae</taxon>
        <taxon>Parasphingorhabdus</taxon>
    </lineage>
</organism>
<protein>
    <recommendedName>
        <fullName evidence="2">Methyltransferase type 11 domain-containing protein</fullName>
    </recommendedName>
</protein>